<evidence type="ECO:0008006" key="3">
    <source>
        <dbReference type="Google" id="ProtNLM"/>
    </source>
</evidence>
<reference evidence="1" key="1">
    <citation type="journal article" date="2014" name="Genome Announc.">
        <title>Draft Genome Sequences of Three Alkaliphilic Bacillus Strains, Bacillus wakoensis JCM 9140T, Bacillus akibai JCM 9157T, and Bacillus hemicellulosilyticus JCM 9152T.</title>
        <authorList>
            <person name="Yuki M."/>
            <person name="Oshima K."/>
            <person name="Suda W."/>
            <person name="Oshida Y."/>
            <person name="Kitamura K."/>
            <person name="Iida T."/>
            <person name="Hattori M."/>
            <person name="Ohkuma M."/>
        </authorList>
    </citation>
    <scope>NUCLEOTIDE SEQUENCE [LARGE SCALE GENOMIC DNA]</scope>
    <source>
        <strain evidence="1">JCM 9140</strain>
    </source>
</reference>
<evidence type="ECO:0000313" key="2">
    <source>
        <dbReference type="Proteomes" id="UP000018890"/>
    </source>
</evidence>
<accession>W4Q4S6</accession>
<dbReference type="PROSITE" id="PS51257">
    <property type="entry name" value="PROKAR_LIPOPROTEIN"/>
    <property type="match status" value="1"/>
</dbReference>
<proteinExistence type="predicted"/>
<dbReference type="EMBL" id="BAUT01000035">
    <property type="protein sequence ID" value="GAE26935.1"/>
    <property type="molecule type" value="Genomic_DNA"/>
</dbReference>
<dbReference type="Proteomes" id="UP000018890">
    <property type="component" value="Unassembled WGS sequence"/>
</dbReference>
<gene>
    <name evidence="1" type="ORF">JCM9140_3044</name>
</gene>
<evidence type="ECO:0000313" key="1">
    <source>
        <dbReference type="EMBL" id="GAE26935.1"/>
    </source>
</evidence>
<comment type="caution">
    <text evidence="1">The sequence shown here is derived from an EMBL/GenBank/DDBJ whole genome shotgun (WGS) entry which is preliminary data.</text>
</comment>
<dbReference type="STRING" id="1236970.JCM9140_3044"/>
<organism evidence="1 2">
    <name type="scientific">Halalkalibacter wakoensis JCM 9140</name>
    <dbReference type="NCBI Taxonomy" id="1236970"/>
    <lineage>
        <taxon>Bacteria</taxon>
        <taxon>Bacillati</taxon>
        <taxon>Bacillota</taxon>
        <taxon>Bacilli</taxon>
        <taxon>Bacillales</taxon>
        <taxon>Bacillaceae</taxon>
        <taxon>Halalkalibacter</taxon>
    </lineage>
</organism>
<dbReference type="RefSeq" id="WP_034747335.1">
    <property type="nucleotide sequence ID" value="NZ_BAUT01000035.1"/>
</dbReference>
<keyword evidence="2" id="KW-1185">Reference proteome</keyword>
<sequence length="110" mass="12299">MLKNLFALLGLGIILVLSGCSNKMDSPHFMWNDMIYIATYEPIVEEEIIEVIGTISRVVEGTVKESGEGKGIAQGTRLYQIKGREISSGKIGYIAYEMDDTFYIASKYHQ</sequence>
<name>W4Q4S6_9BACI</name>
<dbReference type="AlphaFoldDB" id="W4Q4S6"/>
<dbReference type="OrthoDB" id="2940099at2"/>
<protein>
    <recommendedName>
        <fullName evidence="3">Lipoprotein</fullName>
    </recommendedName>
</protein>